<dbReference type="PANTHER" id="PTHR14969:SF13">
    <property type="entry name" value="AT30094P"/>
    <property type="match status" value="1"/>
</dbReference>
<dbReference type="SUPFAM" id="SSF48317">
    <property type="entry name" value="Acid phosphatase/Vanadium-dependent haloperoxidase"/>
    <property type="match status" value="1"/>
</dbReference>
<evidence type="ECO:0000313" key="4">
    <source>
        <dbReference type="Proteomes" id="UP000439113"/>
    </source>
</evidence>
<dbReference type="EMBL" id="WNKS01000021">
    <property type="protein sequence ID" value="MTV32792.1"/>
    <property type="molecule type" value="Genomic_DNA"/>
</dbReference>
<feature type="transmembrane region" description="Helical" evidence="1">
    <location>
        <begin position="43"/>
        <end position="65"/>
    </location>
</feature>
<feature type="transmembrane region" description="Helical" evidence="1">
    <location>
        <begin position="204"/>
        <end position="224"/>
    </location>
</feature>
<feature type="transmembrane region" description="Helical" evidence="1">
    <location>
        <begin position="122"/>
        <end position="143"/>
    </location>
</feature>
<dbReference type="Pfam" id="PF01569">
    <property type="entry name" value="PAP2"/>
    <property type="match status" value="1"/>
</dbReference>
<evidence type="ECO:0000259" key="2">
    <source>
        <dbReference type="SMART" id="SM00014"/>
    </source>
</evidence>
<feature type="transmembrane region" description="Helical" evidence="1">
    <location>
        <begin position="93"/>
        <end position="110"/>
    </location>
</feature>
<protein>
    <submittedName>
        <fullName evidence="3">Phosphatase PAP2 family protein</fullName>
    </submittedName>
</protein>
<feature type="transmembrane region" description="Helical" evidence="1">
    <location>
        <begin position="230"/>
        <end position="247"/>
    </location>
</feature>
<accession>A0A6N8DQA9</accession>
<evidence type="ECO:0000256" key="1">
    <source>
        <dbReference type="SAM" id="Phobius"/>
    </source>
</evidence>
<proteinExistence type="predicted"/>
<reference evidence="3 4" key="1">
    <citation type="submission" date="2019-11" db="EMBL/GenBank/DDBJ databases">
        <title>Whole-genome sequence of a Rhodoblastus acidophilus DSM 142.</title>
        <authorList>
            <person name="Kyndt J.A."/>
            <person name="Meyer T.E."/>
        </authorList>
    </citation>
    <scope>NUCLEOTIDE SEQUENCE [LARGE SCALE GENOMIC DNA]</scope>
    <source>
        <strain evidence="3 4">DSM 142</strain>
    </source>
</reference>
<organism evidence="3 4">
    <name type="scientific">Rhodoblastus acidophilus</name>
    <name type="common">Rhodopseudomonas acidophila</name>
    <dbReference type="NCBI Taxonomy" id="1074"/>
    <lineage>
        <taxon>Bacteria</taxon>
        <taxon>Pseudomonadati</taxon>
        <taxon>Pseudomonadota</taxon>
        <taxon>Alphaproteobacteria</taxon>
        <taxon>Hyphomicrobiales</taxon>
        <taxon>Rhodoblastaceae</taxon>
        <taxon>Rhodoblastus</taxon>
    </lineage>
</organism>
<feature type="transmembrane region" description="Helical" evidence="1">
    <location>
        <begin position="175"/>
        <end position="197"/>
    </location>
</feature>
<evidence type="ECO:0000313" key="3">
    <source>
        <dbReference type="EMBL" id="MTV32792.1"/>
    </source>
</evidence>
<feature type="domain" description="Phosphatidic acid phosphatase type 2/haloperoxidase" evidence="2">
    <location>
        <begin position="129"/>
        <end position="243"/>
    </location>
</feature>
<dbReference type="Gene3D" id="1.20.144.10">
    <property type="entry name" value="Phosphatidic acid phosphatase type 2/haloperoxidase"/>
    <property type="match status" value="2"/>
</dbReference>
<keyword evidence="1" id="KW-1133">Transmembrane helix</keyword>
<dbReference type="Proteomes" id="UP000439113">
    <property type="component" value="Unassembled WGS sequence"/>
</dbReference>
<dbReference type="PANTHER" id="PTHR14969">
    <property type="entry name" value="SPHINGOSINE-1-PHOSPHATE PHOSPHOHYDROLASE"/>
    <property type="match status" value="1"/>
</dbReference>
<keyword evidence="1" id="KW-0812">Transmembrane</keyword>
<dbReference type="AlphaFoldDB" id="A0A6N8DQA9"/>
<gene>
    <name evidence="3" type="ORF">GJ654_17555</name>
</gene>
<comment type="caution">
    <text evidence="3">The sequence shown here is derived from an EMBL/GenBank/DDBJ whole genome shotgun (WGS) entry which is preliminary data.</text>
</comment>
<dbReference type="InterPro" id="IPR000326">
    <property type="entry name" value="PAP2/HPO"/>
</dbReference>
<keyword evidence="1" id="KW-0472">Membrane</keyword>
<name>A0A6N8DQA9_RHOAC</name>
<dbReference type="SMART" id="SM00014">
    <property type="entry name" value="acidPPc"/>
    <property type="match status" value="1"/>
</dbReference>
<sequence>MLPPPRDQGCFLRSSPDFAAQFRADLLDLRAHWRRRVPPNAPLWPLALGLTAVALLALAAVSVTFDVSAARGARALPREVIDVFRVVTRFGESNWLFALSILTLAGAFFARAKAVTRFSRAAFGLLAGQALYVFAVLSVSGLASQAIKHVIGRARPPLLDKVGPYYFEMFSTTGIMASFPSGHTITVFATTAALGLIQPRWTAPLLLMFALPVLASRIIVGSHYPSDVCAGALIGLASAHLVALVFARRKIAFTVAPDSLWPRARRLKPRRAGA</sequence>
<dbReference type="InterPro" id="IPR036938">
    <property type="entry name" value="PAP2/HPO_sf"/>
</dbReference>